<keyword evidence="1" id="KW-0812">Transmembrane</keyword>
<dbReference type="AlphaFoldDB" id="W0GSI2"/>
<keyword evidence="1" id="KW-0472">Membrane</keyword>
<feature type="transmembrane region" description="Helical" evidence="1">
    <location>
        <begin position="6"/>
        <end position="25"/>
    </location>
</feature>
<dbReference type="Proteomes" id="UP000019260">
    <property type="component" value="Chromosome"/>
</dbReference>
<dbReference type="OrthoDB" id="9950142at2"/>
<accession>W0GSI2</accession>
<keyword evidence="1" id="KW-1133">Transmembrane helix</keyword>
<proteinExistence type="predicted"/>
<reference evidence="2 3" key="1">
    <citation type="submission" date="2013-09" db="EMBL/GenBank/DDBJ databases">
        <title>Complete genome sequence of Spiroplasma mirum suckling mouse cataract agent.</title>
        <authorList>
            <person name="Landry C.A."/>
            <person name="Bastian F.O."/>
            <person name="Thune R.L."/>
        </authorList>
    </citation>
    <scope>NUCLEOTIDE SEQUENCE [LARGE SCALE GENOMIC DNA]</scope>
    <source>
        <strain evidence="2 3">SMCA</strain>
    </source>
</reference>
<evidence type="ECO:0000313" key="3">
    <source>
        <dbReference type="Proteomes" id="UP000019260"/>
    </source>
</evidence>
<dbReference type="KEGG" id="smia:P344_06980"/>
<dbReference type="RefSeq" id="WP_025317904.1">
    <property type="nucleotide sequence ID" value="NZ_CP002082.1"/>
</dbReference>
<dbReference type="HOGENOM" id="CLU_2587977_0_0_14"/>
<protein>
    <submittedName>
        <fullName evidence="2">Uncharacterized protein</fullName>
    </submittedName>
</protein>
<dbReference type="PATRIC" id="fig|838561.3.peg.1343"/>
<dbReference type="KEGG" id="smir:SMM_1174"/>
<evidence type="ECO:0000313" key="2">
    <source>
        <dbReference type="EMBL" id="AHI58694.1"/>
    </source>
</evidence>
<organism evidence="2 3">
    <name type="scientific">Spiroplasma mirum ATCC 29335</name>
    <dbReference type="NCBI Taxonomy" id="838561"/>
    <lineage>
        <taxon>Bacteria</taxon>
        <taxon>Bacillati</taxon>
        <taxon>Mycoplasmatota</taxon>
        <taxon>Mollicutes</taxon>
        <taxon>Entomoplasmatales</taxon>
        <taxon>Spiroplasmataceae</taxon>
        <taxon>Spiroplasma</taxon>
    </lineage>
</organism>
<evidence type="ECO:0000256" key="1">
    <source>
        <dbReference type="SAM" id="Phobius"/>
    </source>
</evidence>
<dbReference type="EMBL" id="CP006720">
    <property type="protein sequence ID" value="AHI58694.1"/>
    <property type="molecule type" value="Genomic_DNA"/>
</dbReference>
<sequence>MPDWGIALLVIVALILFTIALYKPLMTRIRNQKYKRQRTLNRKITVDKITDNHQHLLLEKAINRAFYKTYFEKLPLTYPV</sequence>
<gene>
    <name evidence="2" type="ORF">P344_06980</name>
</gene>
<keyword evidence="3" id="KW-1185">Reference proteome</keyword>
<name>W0GSI2_9MOLU</name>